<dbReference type="GO" id="GO:0019901">
    <property type="term" value="F:protein kinase binding"/>
    <property type="evidence" value="ECO:0007669"/>
    <property type="project" value="UniProtKB-ARBA"/>
</dbReference>
<dbReference type="GeneTree" id="ENSGT00940000157785"/>
<dbReference type="PIRSF" id="PIRSF038168">
    <property type="entry name" value="MAPKKK7"/>
    <property type="match status" value="1"/>
</dbReference>
<evidence type="ECO:0000256" key="27">
    <source>
        <dbReference type="SAM" id="MobiDB-lite"/>
    </source>
</evidence>
<dbReference type="AlphaFoldDB" id="A0A8C8EZM0"/>
<evidence type="ECO:0000256" key="3">
    <source>
        <dbReference type="ARBA" id="ARBA00004496"/>
    </source>
</evidence>
<evidence type="ECO:0000256" key="15">
    <source>
        <dbReference type="ARBA" id="ARBA00022741"/>
    </source>
</evidence>
<dbReference type="GO" id="GO:0007254">
    <property type="term" value="P:JNK cascade"/>
    <property type="evidence" value="ECO:0007669"/>
    <property type="project" value="TreeGrafter"/>
</dbReference>
<keyword evidence="11" id="KW-0597">Phosphoprotein</keyword>
<keyword evidence="8" id="KW-0963">Cytoplasm</keyword>
<evidence type="ECO:0000256" key="13">
    <source>
        <dbReference type="ARBA" id="ARBA00022703"/>
    </source>
</evidence>
<dbReference type="PROSITE" id="PS00107">
    <property type="entry name" value="PROTEIN_KINASE_ATP"/>
    <property type="match status" value="1"/>
</dbReference>
<evidence type="ECO:0000256" key="4">
    <source>
        <dbReference type="ARBA" id="ARBA00006529"/>
    </source>
</evidence>
<dbReference type="EC" id="2.7.11.25" evidence="5"/>
<dbReference type="InterPro" id="IPR008271">
    <property type="entry name" value="Ser/Thr_kinase_AS"/>
</dbReference>
<gene>
    <name evidence="29" type="primary">MAP3K7</name>
</gene>
<dbReference type="GO" id="GO:0006955">
    <property type="term" value="P:immune response"/>
    <property type="evidence" value="ECO:0007669"/>
    <property type="project" value="TreeGrafter"/>
</dbReference>
<keyword evidence="13" id="KW-0053">Apoptosis</keyword>
<reference evidence="29" key="1">
    <citation type="submission" date="2025-08" db="UniProtKB">
        <authorList>
            <consortium name="Ensembl"/>
        </authorList>
    </citation>
    <scope>IDENTIFICATION</scope>
</reference>
<dbReference type="PANTHER" id="PTHR46716:SF1">
    <property type="entry name" value="MITOGEN-ACTIVATED PROTEIN KINASE KINASE KINASE 7"/>
    <property type="match status" value="1"/>
</dbReference>
<keyword evidence="12" id="KW-0808">Transferase</keyword>
<keyword evidence="20" id="KW-0805">Transcription regulation</keyword>
<evidence type="ECO:0000256" key="11">
    <source>
        <dbReference type="ARBA" id="ARBA00022553"/>
    </source>
</evidence>
<feature type="compositionally biased region" description="Polar residues" evidence="27">
    <location>
        <begin position="292"/>
        <end position="321"/>
    </location>
</feature>
<dbReference type="PRINTS" id="PR00109">
    <property type="entry name" value="TYRKINASE"/>
</dbReference>
<evidence type="ECO:0000256" key="19">
    <source>
        <dbReference type="ARBA" id="ARBA00022843"/>
    </source>
</evidence>
<comment type="similarity">
    <text evidence="4">Belongs to the protein kinase superfamily. STE Ser/Thr protein kinase family. MAP kinase kinase kinase subfamily.</text>
</comment>
<feature type="region of interest" description="Disordered" evidence="27">
    <location>
        <begin position="289"/>
        <end position="336"/>
    </location>
</feature>
<dbReference type="FunFam" id="1.10.510.10:FF:000143">
    <property type="entry name" value="Mitogen-activated protein kinase kinase kinase 7"/>
    <property type="match status" value="1"/>
</dbReference>
<keyword evidence="10" id="KW-0723">Serine/threonine-protein kinase</keyword>
<keyword evidence="30" id="KW-1185">Reference proteome</keyword>
<evidence type="ECO:0000256" key="20">
    <source>
        <dbReference type="ARBA" id="ARBA00023015"/>
    </source>
</evidence>
<dbReference type="Gene3D" id="3.30.200.20">
    <property type="entry name" value="Phosphorylase Kinase, domain 1"/>
    <property type="match status" value="1"/>
</dbReference>
<dbReference type="Pfam" id="PF07714">
    <property type="entry name" value="PK_Tyr_Ser-Thr"/>
    <property type="match status" value="1"/>
</dbReference>
<feature type="compositionally biased region" description="Low complexity" evidence="27">
    <location>
        <begin position="463"/>
        <end position="483"/>
    </location>
</feature>
<dbReference type="PROSITE" id="PS00108">
    <property type="entry name" value="PROTEIN_KINASE_ST"/>
    <property type="match status" value="1"/>
</dbReference>
<dbReference type="Proteomes" id="UP000694402">
    <property type="component" value="Unassembled WGS sequence"/>
</dbReference>
<keyword evidence="16" id="KW-0418">Kinase</keyword>
<evidence type="ECO:0000256" key="6">
    <source>
        <dbReference type="ARBA" id="ARBA00017660"/>
    </source>
</evidence>
<evidence type="ECO:0000256" key="21">
    <source>
        <dbReference type="ARBA" id="ARBA00023016"/>
    </source>
</evidence>
<name>A0A8C8EZM0_ONCTS</name>
<dbReference type="CDD" id="cd14058">
    <property type="entry name" value="STKc_TAK1"/>
    <property type="match status" value="1"/>
</dbReference>
<dbReference type="SUPFAM" id="SSF56112">
    <property type="entry name" value="Protein kinase-like (PK-like)"/>
    <property type="match status" value="1"/>
</dbReference>
<evidence type="ECO:0000256" key="1">
    <source>
        <dbReference type="ARBA" id="ARBA00001946"/>
    </source>
</evidence>
<dbReference type="InterPro" id="IPR011009">
    <property type="entry name" value="Kinase-like_dom_sf"/>
</dbReference>
<dbReference type="GO" id="GO:0005102">
    <property type="term" value="F:signaling receptor binding"/>
    <property type="evidence" value="ECO:0007669"/>
    <property type="project" value="UniProtKB-ARBA"/>
</dbReference>
<evidence type="ECO:0000259" key="28">
    <source>
        <dbReference type="PROSITE" id="PS50011"/>
    </source>
</evidence>
<dbReference type="GO" id="GO:0005524">
    <property type="term" value="F:ATP binding"/>
    <property type="evidence" value="ECO:0007669"/>
    <property type="project" value="UniProtKB-UniRule"/>
</dbReference>
<evidence type="ECO:0000256" key="16">
    <source>
        <dbReference type="ARBA" id="ARBA00022777"/>
    </source>
</evidence>
<evidence type="ECO:0000256" key="22">
    <source>
        <dbReference type="ARBA" id="ARBA00023136"/>
    </source>
</evidence>
<dbReference type="PANTHER" id="PTHR46716">
    <property type="entry name" value="MITOGEN-ACTIVATED PROTEIN KINASE KINASE KINASE 7"/>
    <property type="match status" value="1"/>
</dbReference>
<evidence type="ECO:0000256" key="8">
    <source>
        <dbReference type="ARBA" id="ARBA00022490"/>
    </source>
</evidence>
<keyword evidence="14" id="KW-0479">Metal-binding</keyword>
<evidence type="ECO:0000256" key="5">
    <source>
        <dbReference type="ARBA" id="ARBA00012406"/>
    </source>
</evidence>
<accession>A0A8C8EZM0</accession>
<evidence type="ECO:0000313" key="30">
    <source>
        <dbReference type="Proteomes" id="UP000694402"/>
    </source>
</evidence>
<keyword evidence="23" id="KW-0804">Transcription</keyword>
<feature type="domain" description="Protein kinase" evidence="28">
    <location>
        <begin position="27"/>
        <end position="280"/>
    </location>
</feature>
<dbReference type="PROSITE" id="PS50011">
    <property type="entry name" value="PROTEIN_KINASE_DOM"/>
    <property type="match status" value="1"/>
</dbReference>
<dbReference type="GO" id="GO:0000287">
    <property type="term" value="F:magnesium ion binding"/>
    <property type="evidence" value="ECO:0007669"/>
    <property type="project" value="InterPro"/>
</dbReference>
<protein>
    <recommendedName>
        <fullName evidence="6">Mitogen-activated protein kinase kinase kinase 7</fullName>
        <ecNumber evidence="5">2.7.11.25</ecNumber>
    </recommendedName>
</protein>
<dbReference type="GO" id="GO:0043123">
    <property type="term" value="P:positive regulation of canonical NF-kappaB signal transduction"/>
    <property type="evidence" value="ECO:0007669"/>
    <property type="project" value="UniProtKB-ARBA"/>
</dbReference>
<reference evidence="29" key="2">
    <citation type="submission" date="2025-09" db="UniProtKB">
        <authorList>
            <consortium name="Ensembl"/>
        </authorList>
    </citation>
    <scope>IDENTIFICATION</scope>
</reference>
<proteinExistence type="inferred from homology"/>
<dbReference type="GO" id="GO:0009893">
    <property type="term" value="P:positive regulation of metabolic process"/>
    <property type="evidence" value="ECO:0007669"/>
    <property type="project" value="UniProtKB-ARBA"/>
</dbReference>
<evidence type="ECO:0000256" key="2">
    <source>
        <dbReference type="ARBA" id="ARBA00004413"/>
    </source>
</evidence>
<evidence type="ECO:0000256" key="23">
    <source>
        <dbReference type="ARBA" id="ARBA00023163"/>
    </source>
</evidence>
<keyword evidence="19" id="KW-0832">Ubl conjugation</keyword>
<dbReference type="SMART" id="SM00220">
    <property type="entry name" value="S_TKc"/>
    <property type="match status" value="1"/>
</dbReference>
<evidence type="ECO:0000256" key="14">
    <source>
        <dbReference type="ARBA" id="ARBA00022723"/>
    </source>
</evidence>
<keyword evidence="18" id="KW-0460">Magnesium</keyword>
<comment type="catalytic activity">
    <reaction evidence="24">
        <text>L-threonyl-[protein] + ATP = O-phospho-L-threonyl-[protein] + ADP + H(+)</text>
        <dbReference type="Rhea" id="RHEA:46608"/>
        <dbReference type="Rhea" id="RHEA-COMP:11060"/>
        <dbReference type="Rhea" id="RHEA-COMP:11605"/>
        <dbReference type="ChEBI" id="CHEBI:15378"/>
        <dbReference type="ChEBI" id="CHEBI:30013"/>
        <dbReference type="ChEBI" id="CHEBI:30616"/>
        <dbReference type="ChEBI" id="CHEBI:61977"/>
        <dbReference type="ChEBI" id="CHEBI:456216"/>
        <dbReference type="EC" id="2.7.11.25"/>
    </reaction>
</comment>
<keyword evidence="15 26" id="KW-0547">Nucleotide-binding</keyword>
<keyword evidence="7" id="KW-1003">Cell membrane</keyword>
<dbReference type="GO" id="GO:0071560">
    <property type="term" value="P:cellular response to transforming growth factor beta stimulus"/>
    <property type="evidence" value="ECO:0007669"/>
    <property type="project" value="UniProtKB-ARBA"/>
</dbReference>
<sequence length="654" mass="72921">LAMSLPSADMIETPPGYPFEEIDYVDIEVEEVVGRGAFGVVCKAKWKGKDVAIKTIESESERKAFIVELRQLSRVNHPNIVKLYGSCNIPVCLVMEYAEGGSLYNVLHGAEPLPYYTASHAMSWCFQCSQGVAYLHGMKPKALIHRDLKPPNLLLVAGGTVLKICDFGTACDIQTHMTNNKGSAAWMAPEVFEGSNYSEKCDVFSWGIILWEVITRRKPFDEIGGPAFRIMWAVHNGTRPPLIKSLPKPIESLMTRCWSKDPSQRPSMEEIVKIMTHLMRCFPGSDEPLQYPYQSSDEGQSSSATSTGSYVDYTCNSNKSDTNMEHGDSPGSNDTIKITPQFAHQFRPKVDPLWSLPLSRGSSVESLSERTHSLLPSESKRMSADLSELEHRVPFAPTARPQYKRGHRKTASFGTILDVPKIVVTATCEAQRRRSVQDLPVVGTESSQVRCSTVGRPGKMLYSRTARSGGSRNSSRSSSPSVRMMPPDKTSSRGYSFSPDDPTGTVVLVWTQLTPSPLLSLSEQQKNTSLALSCPDTNGSDNSIPMAYLTLDHQLQPLAPCPNSKESMAVFEQHCKMAQEYLKVQTEIALLIQRRKELIAELDQDEKDQQNTSRLVQEHKKLQEENKSLSTYYQKCKKQLELIRAQQPKRQGTS</sequence>
<keyword evidence="22" id="KW-0472">Membrane</keyword>
<dbReference type="Ensembl" id="ENSOTST00005029499.2">
    <property type="protein sequence ID" value="ENSOTSP00005027311.1"/>
    <property type="gene ID" value="ENSOTSG00005009808.2"/>
</dbReference>
<evidence type="ECO:0000256" key="18">
    <source>
        <dbReference type="ARBA" id="ARBA00022842"/>
    </source>
</evidence>
<keyword evidence="17 26" id="KW-0067">ATP-binding</keyword>
<dbReference type="GO" id="GO:0005737">
    <property type="term" value="C:cytoplasm"/>
    <property type="evidence" value="ECO:0007669"/>
    <property type="project" value="UniProtKB-SubCell"/>
</dbReference>
<dbReference type="InterPro" id="IPR017441">
    <property type="entry name" value="Protein_kinase_ATP_BS"/>
</dbReference>
<dbReference type="GO" id="GO:0043410">
    <property type="term" value="P:positive regulation of MAPK cascade"/>
    <property type="evidence" value="ECO:0007669"/>
    <property type="project" value="UniProtKB-ARBA"/>
</dbReference>
<comment type="subcellular location">
    <subcellularLocation>
        <location evidence="2">Cell membrane</location>
        <topology evidence="2">Peripheral membrane protein</topology>
        <orientation evidence="2">Cytoplasmic side</orientation>
    </subcellularLocation>
    <subcellularLocation>
        <location evidence="3">Cytoplasm</location>
    </subcellularLocation>
</comment>
<evidence type="ECO:0000256" key="17">
    <source>
        <dbReference type="ARBA" id="ARBA00022840"/>
    </source>
</evidence>
<evidence type="ECO:0000256" key="26">
    <source>
        <dbReference type="PROSITE-ProRule" id="PRU10141"/>
    </source>
</evidence>
<dbReference type="Gene3D" id="1.10.510.10">
    <property type="entry name" value="Transferase(Phosphotransferase) domain 1"/>
    <property type="match status" value="1"/>
</dbReference>
<comment type="cofactor">
    <cofactor evidence="1">
        <name>Mg(2+)</name>
        <dbReference type="ChEBI" id="CHEBI:18420"/>
    </cofactor>
</comment>
<comment type="catalytic activity">
    <reaction evidence="25">
        <text>L-seryl-[protein] + ATP = O-phospho-L-seryl-[protein] + ADP + H(+)</text>
        <dbReference type="Rhea" id="RHEA:17989"/>
        <dbReference type="Rhea" id="RHEA-COMP:9863"/>
        <dbReference type="Rhea" id="RHEA-COMP:11604"/>
        <dbReference type="ChEBI" id="CHEBI:15378"/>
        <dbReference type="ChEBI" id="CHEBI:29999"/>
        <dbReference type="ChEBI" id="CHEBI:30616"/>
        <dbReference type="ChEBI" id="CHEBI:83421"/>
        <dbReference type="ChEBI" id="CHEBI:456216"/>
        <dbReference type="EC" id="2.7.11.25"/>
    </reaction>
</comment>
<dbReference type="GO" id="GO:0005886">
    <property type="term" value="C:plasma membrane"/>
    <property type="evidence" value="ECO:0007669"/>
    <property type="project" value="UniProtKB-SubCell"/>
</dbReference>
<dbReference type="GO" id="GO:0004709">
    <property type="term" value="F:MAP kinase kinase kinase activity"/>
    <property type="evidence" value="ECO:0007669"/>
    <property type="project" value="UniProtKB-EC"/>
</dbReference>
<organism evidence="29 30">
    <name type="scientific">Oncorhynchus tshawytscha</name>
    <name type="common">Chinook salmon</name>
    <name type="synonym">Salmo tshawytscha</name>
    <dbReference type="NCBI Taxonomy" id="74940"/>
    <lineage>
        <taxon>Eukaryota</taxon>
        <taxon>Metazoa</taxon>
        <taxon>Chordata</taxon>
        <taxon>Craniata</taxon>
        <taxon>Vertebrata</taxon>
        <taxon>Euteleostomi</taxon>
        <taxon>Actinopterygii</taxon>
        <taxon>Neopterygii</taxon>
        <taxon>Teleostei</taxon>
        <taxon>Protacanthopterygii</taxon>
        <taxon>Salmoniformes</taxon>
        <taxon>Salmonidae</taxon>
        <taxon>Salmoninae</taxon>
        <taxon>Oncorhynchus</taxon>
    </lineage>
</organism>
<evidence type="ECO:0000256" key="7">
    <source>
        <dbReference type="ARBA" id="ARBA00022475"/>
    </source>
</evidence>
<feature type="region of interest" description="Disordered" evidence="27">
    <location>
        <begin position="456"/>
        <end position="499"/>
    </location>
</feature>
<feature type="binding site" evidence="26">
    <location>
        <position position="54"/>
    </location>
    <ligand>
        <name>ATP</name>
        <dbReference type="ChEBI" id="CHEBI:30616"/>
    </ligand>
</feature>
<dbReference type="InterPro" id="IPR001245">
    <property type="entry name" value="Ser-Thr/Tyr_kinase_cat_dom"/>
</dbReference>
<evidence type="ECO:0000256" key="25">
    <source>
        <dbReference type="ARBA" id="ARBA00048329"/>
    </source>
</evidence>
<evidence type="ECO:0000256" key="9">
    <source>
        <dbReference type="ARBA" id="ARBA00022499"/>
    </source>
</evidence>
<evidence type="ECO:0000256" key="12">
    <source>
        <dbReference type="ARBA" id="ARBA00022679"/>
    </source>
</evidence>
<keyword evidence="9" id="KW-1017">Isopeptide bond</keyword>
<dbReference type="InterPro" id="IPR049637">
    <property type="entry name" value="MAP3K7"/>
</dbReference>
<keyword evidence="21" id="KW-0346">Stress response</keyword>
<evidence type="ECO:0000256" key="10">
    <source>
        <dbReference type="ARBA" id="ARBA00022527"/>
    </source>
</evidence>
<evidence type="ECO:0000313" key="29">
    <source>
        <dbReference type="Ensembl" id="ENSOTSP00005027311.1"/>
    </source>
</evidence>
<dbReference type="FunFam" id="3.30.200.20:FF:000152">
    <property type="entry name" value="Mitogen-activated protein kinase kinase kinase 7"/>
    <property type="match status" value="1"/>
</dbReference>
<dbReference type="InterPro" id="IPR000719">
    <property type="entry name" value="Prot_kinase_dom"/>
</dbReference>
<dbReference type="GO" id="GO:0006915">
    <property type="term" value="P:apoptotic process"/>
    <property type="evidence" value="ECO:0007669"/>
    <property type="project" value="UniProtKB-KW"/>
</dbReference>
<evidence type="ECO:0000256" key="24">
    <source>
        <dbReference type="ARBA" id="ARBA00047559"/>
    </source>
</evidence>